<accession>A0AAI9K458</accession>
<feature type="domain" description="Response regulatory" evidence="4">
    <location>
        <begin position="2"/>
        <end position="122"/>
    </location>
</feature>
<dbReference type="InterPro" id="IPR001789">
    <property type="entry name" value="Sig_transdc_resp-reg_receiver"/>
</dbReference>
<dbReference type="AlphaFoldDB" id="A0AAI9K458"/>
<comment type="caution">
    <text evidence="6">The sequence shown here is derived from an EMBL/GenBank/DDBJ whole genome shotgun (WGS) entry which is preliminary data.</text>
</comment>
<comment type="function">
    <text evidence="2">May play the central regulatory role in sporulation. It may be an element of the effector pathway responsible for the activation of sporulation genes in response to nutritional stress. Spo0A may act in concert with spo0H (a sigma factor) to control the expression of some genes that are critical to the sporulation process.</text>
</comment>
<dbReference type="InterPro" id="IPR007492">
    <property type="entry name" value="LytTR_DNA-bd_dom"/>
</dbReference>
<feature type="modified residue" description="4-aspartylphosphate" evidence="3">
    <location>
        <position position="53"/>
    </location>
</feature>
<evidence type="ECO:0000259" key="4">
    <source>
        <dbReference type="PROSITE" id="PS50110"/>
    </source>
</evidence>
<dbReference type="Gene3D" id="2.40.50.1020">
    <property type="entry name" value="LytTr DNA-binding domain"/>
    <property type="match status" value="1"/>
</dbReference>
<dbReference type="Pfam" id="PF00072">
    <property type="entry name" value="Response_reg"/>
    <property type="match status" value="1"/>
</dbReference>
<dbReference type="GO" id="GO:0000156">
    <property type="term" value="F:phosphorelay response regulator activity"/>
    <property type="evidence" value="ECO:0007669"/>
    <property type="project" value="InterPro"/>
</dbReference>
<organism evidence="6 7">
    <name type="scientific">Coprococcus eutactus</name>
    <dbReference type="NCBI Taxonomy" id="33043"/>
    <lineage>
        <taxon>Bacteria</taxon>
        <taxon>Bacillati</taxon>
        <taxon>Bacillota</taxon>
        <taxon>Clostridia</taxon>
        <taxon>Lachnospirales</taxon>
        <taxon>Lachnospiraceae</taxon>
        <taxon>Coprococcus</taxon>
    </lineage>
</organism>
<dbReference type="SMART" id="SM00448">
    <property type="entry name" value="REC"/>
    <property type="match status" value="1"/>
</dbReference>
<dbReference type="Pfam" id="PF04397">
    <property type="entry name" value="LytTR"/>
    <property type="match status" value="1"/>
</dbReference>
<evidence type="ECO:0000256" key="3">
    <source>
        <dbReference type="PROSITE-ProRule" id="PRU00169"/>
    </source>
</evidence>
<protein>
    <recommendedName>
        <fullName evidence="1">Stage 0 sporulation protein A homolog</fullName>
    </recommendedName>
</protein>
<dbReference type="EMBL" id="BLYL01000012">
    <property type="protein sequence ID" value="GFO94942.1"/>
    <property type="molecule type" value="Genomic_DNA"/>
</dbReference>
<sequence length="247" mass="27911">MRALVVEDNVAQLNGLAEIIEESFPDIECLKAACYDDALALADSHSIQLFLLDIQLGADPDKDGITLGEQLRRNPRYQTTPILYVTALVNEAPRAIHKTNCYDYLVKPYSQQDLIESVSKLLNLSLIREEPIELTDRDGVLARIRPDNILYIKSELRNMHVHTTTGLFISTGTRLSVFADSLPSYFARCHKSFIVNLHHVDTYDKVTAMVSLDTPDYQWIPVGRKYATEFGHRLKASTTAHKHVEQA</sequence>
<dbReference type="Proteomes" id="UP000660047">
    <property type="component" value="Unassembled WGS sequence"/>
</dbReference>
<proteinExistence type="predicted"/>
<dbReference type="SUPFAM" id="SSF52172">
    <property type="entry name" value="CheY-like"/>
    <property type="match status" value="1"/>
</dbReference>
<reference evidence="6" key="1">
    <citation type="submission" date="2020-06" db="EMBL/GenBank/DDBJ databases">
        <title>Characterization of fructooligosaccharide metabolism and fructooligosaccharide-degrading enzymes in human commensal butyrate producers.</title>
        <authorList>
            <person name="Tanno H."/>
            <person name="Fujii T."/>
            <person name="Hirano K."/>
            <person name="Maeno S."/>
            <person name="Tonozuka T."/>
            <person name="Sakamoto M."/>
            <person name="Ohkuma M."/>
            <person name="Tochio T."/>
            <person name="Endo A."/>
        </authorList>
    </citation>
    <scope>NUCLEOTIDE SEQUENCE</scope>
    <source>
        <strain evidence="6">JCM 31265</strain>
    </source>
</reference>
<dbReference type="InterPro" id="IPR046947">
    <property type="entry name" value="LytR-like"/>
</dbReference>
<dbReference type="Gene3D" id="3.40.50.2300">
    <property type="match status" value="1"/>
</dbReference>
<keyword evidence="3" id="KW-0597">Phosphoprotein</keyword>
<evidence type="ECO:0000256" key="2">
    <source>
        <dbReference type="ARBA" id="ARBA00024867"/>
    </source>
</evidence>
<dbReference type="PANTHER" id="PTHR37299:SF1">
    <property type="entry name" value="STAGE 0 SPORULATION PROTEIN A HOMOLOG"/>
    <property type="match status" value="1"/>
</dbReference>
<evidence type="ECO:0000256" key="1">
    <source>
        <dbReference type="ARBA" id="ARBA00018672"/>
    </source>
</evidence>
<dbReference type="PANTHER" id="PTHR37299">
    <property type="entry name" value="TRANSCRIPTIONAL REGULATOR-RELATED"/>
    <property type="match status" value="1"/>
</dbReference>
<feature type="domain" description="HTH LytTR-type" evidence="5">
    <location>
        <begin position="144"/>
        <end position="236"/>
    </location>
</feature>
<evidence type="ECO:0000313" key="6">
    <source>
        <dbReference type="EMBL" id="GFO94942.1"/>
    </source>
</evidence>
<dbReference type="CDD" id="cd00156">
    <property type="entry name" value="REC"/>
    <property type="match status" value="1"/>
</dbReference>
<evidence type="ECO:0000259" key="5">
    <source>
        <dbReference type="PROSITE" id="PS50930"/>
    </source>
</evidence>
<dbReference type="InterPro" id="IPR011006">
    <property type="entry name" value="CheY-like_superfamily"/>
</dbReference>
<name>A0AAI9K458_9FIRM</name>
<keyword evidence="6" id="KW-0238">DNA-binding</keyword>
<dbReference type="GO" id="GO:0003677">
    <property type="term" value="F:DNA binding"/>
    <property type="evidence" value="ECO:0007669"/>
    <property type="project" value="UniProtKB-KW"/>
</dbReference>
<gene>
    <name evidence="6" type="ORF">COEU31_19880</name>
</gene>
<dbReference type="PROSITE" id="PS50930">
    <property type="entry name" value="HTH_LYTTR"/>
    <property type="match status" value="1"/>
</dbReference>
<evidence type="ECO:0000313" key="7">
    <source>
        <dbReference type="Proteomes" id="UP000660047"/>
    </source>
</evidence>
<dbReference type="SMART" id="SM00850">
    <property type="entry name" value="LytTR"/>
    <property type="match status" value="1"/>
</dbReference>
<dbReference type="RefSeq" id="WP_022217447.1">
    <property type="nucleotide sequence ID" value="NZ_BLYL01000012.1"/>
</dbReference>
<dbReference type="PROSITE" id="PS50110">
    <property type="entry name" value="RESPONSE_REGULATORY"/>
    <property type="match status" value="1"/>
</dbReference>